<evidence type="ECO:0000256" key="1">
    <source>
        <dbReference type="SAM" id="Coils"/>
    </source>
</evidence>
<dbReference type="Proteomes" id="UP000887564">
    <property type="component" value="Unplaced"/>
</dbReference>
<reference evidence="3" key="1">
    <citation type="submission" date="2022-11" db="UniProtKB">
        <authorList>
            <consortium name="WormBaseParasite"/>
        </authorList>
    </citation>
    <scope>IDENTIFICATION</scope>
</reference>
<dbReference type="WBParaSite" id="PEQ_0001438701-mRNA-1">
    <property type="protein sequence ID" value="PEQ_0001438701-mRNA-1"/>
    <property type="gene ID" value="PEQ_0001438701"/>
</dbReference>
<evidence type="ECO:0000313" key="2">
    <source>
        <dbReference type="Proteomes" id="UP000887564"/>
    </source>
</evidence>
<keyword evidence="2" id="KW-1185">Reference proteome</keyword>
<sequence>MLFSLQTAIDENRLYLNAIREEREQREANNRIRREQEVEYQRGLEADRARLDQLRRAESERQLAAKKEAETRLKQRLKKEVYFRVVVIFRIERWDKIED</sequence>
<keyword evidence="1" id="KW-0175">Coiled coil</keyword>
<organism evidence="2 3">
    <name type="scientific">Parascaris equorum</name>
    <name type="common">Equine roundworm</name>
    <dbReference type="NCBI Taxonomy" id="6256"/>
    <lineage>
        <taxon>Eukaryota</taxon>
        <taxon>Metazoa</taxon>
        <taxon>Ecdysozoa</taxon>
        <taxon>Nematoda</taxon>
        <taxon>Chromadorea</taxon>
        <taxon>Rhabditida</taxon>
        <taxon>Spirurina</taxon>
        <taxon>Ascaridomorpha</taxon>
        <taxon>Ascaridoidea</taxon>
        <taxon>Ascarididae</taxon>
        <taxon>Parascaris</taxon>
    </lineage>
</organism>
<evidence type="ECO:0000313" key="3">
    <source>
        <dbReference type="WBParaSite" id="PEQ_0001438701-mRNA-1"/>
    </source>
</evidence>
<dbReference type="AlphaFoldDB" id="A0A914S670"/>
<protein>
    <submittedName>
        <fullName evidence="3">Trichohyalin-plectin-homology domain-containing protein</fullName>
    </submittedName>
</protein>
<proteinExistence type="predicted"/>
<feature type="coiled-coil region" evidence="1">
    <location>
        <begin position="18"/>
        <end position="80"/>
    </location>
</feature>
<name>A0A914S670_PAREQ</name>
<accession>A0A914S670</accession>